<sequence length="155" mass="18182">MNNIVKYCLNQKLCGKVSYSKVVTSVNNPKVTRAIRYSQYVQTVKPSIHGLIKKDYIKDVTIYIELFAIQRNINITDSNYIQQTIDFINGNHTTSYQYFEFLKLIFSKNLPALLDGLYPVLPYEKAAYLKRYADIIIPYGDIVPHFRDYSFIYQR</sequence>
<organism evidence="1">
    <name type="scientific">viral metagenome</name>
    <dbReference type="NCBI Taxonomy" id="1070528"/>
    <lineage>
        <taxon>unclassified sequences</taxon>
        <taxon>metagenomes</taxon>
        <taxon>organismal metagenomes</taxon>
    </lineage>
</organism>
<protein>
    <submittedName>
        <fullName evidence="1">Uncharacterized protein</fullName>
    </submittedName>
</protein>
<name>A0A6C0JH97_9ZZZZ</name>
<evidence type="ECO:0000313" key="1">
    <source>
        <dbReference type="EMBL" id="QHU05022.1"/>
    </source>
</evidence>
<reference evidence="1" key="1">
    <citation type="journal article" date="2020" name="Nature">
        <title>Giant virus diversity and host interactions through global metagenomics.</title>
        <authorList>
            <person name="Schulz F."/>
            <person name="Roux S."/>
            <person name="Paez-Espino D."/>
            <person name="Jungbluth S."/>
            <person name="Walsh D.A."/>
            <person name="Denef V.J."/>
            <person name="McMahon K.D."/>
            <person name="Konstantinidis K.T."/>
            <person name="Eloe-Fadrosh E.A."/>
            <person name="Kyrpides N.C."/>
            <person name="Woyke T."/>
        </authorList>
    </citation>
    <scope>NUCLEOTIDE SEQUENCE</scope>
    <source>
        <strain evidence="1">GVMAG-M-3300027708-5</strain>
    </source>
</reference>
<dbReference type="EMBL" id="MN740406">
    <property type="protein sequence ID" value="QHU05022.1"/>
    <property type="molecule type" value="Genomic_DNA"/>
</dbReference>
<accession>A0A6C0JH97</accession>
<proteinExistence type="predicted"/>
<dbReference type="AlphaFoldDB" id="A0A6C0JH97"/>